<comment type="caution">
    <text evidence="1">The sequence shown here is derived from an EMBL/GenBank/DDBJ whole genome shotgun (WGS) entry which is preliminary data.</text>
</comment>
<evidence type="ECO:0000313" key="1">
    <source>
        <dbReference type="EMBL" id="KAF9646810.1"/>
    </source>
</evidence>
<gene>
    <name evidence="1" type="ORF">BDM02DRAFT_2889392</name>
</gene>
<organism evidence="1 2">
    <name type="scientific">Thelephora ganbajun</name>
    <name type="common">Ganba fungus</name>
    <dbReference type="NCBI Taxonomy" id="370292"/>
    <lineage>
        <taxon>Eukaryota</taxon>
        <taxon>Fungi</taxon>
        <taxon>Dikarya</taxon>
        <taxon>Basidiomycota</taxon>
        <taxon>Agaricomycotina</taxon>
        <taxon>Agaricomycetes</taxon>
        <taxon>Thelephorales</taxon>
        <taxon>Thelephoraceae</taxon>
        <taxon>Thelephora</taxon>
    </lineage>
</organism>
<proteinExistence type="predicted"/>
<keyword evidence="2" id="KW-1185">Reference proteome</keyword>
<reference evidence="1" key="2">
    <citation type="journal article" date="2020" name="Nat. Commun.">
        <title>Large-scale genome sequencing of mycorrhizal fungi provides insights into the early evolution of symbiotic traits.</title>
        <authorList>
            <person name="Miyauchi S."/>
            <person name="Kiss E."/>
            <person name="Kuo A."/>
            <person name="Drula E."/>
            <person name="Kohler A."/>
            <person name="Sanchez-Garcia M."/>
            <person name="Morin E."/>
            <person name="Andreopoulos B."/>
            <person name="Barry K.W."/>
            <person name="Bonito G."/>
            <person name="Buee M."/>
            <person name="Carver A."/>
            <person name="Chen C."/>
            <person name="Cichocki N."/>
            <person name="Clum A."/>
            <person name="Culley D."/>
            <person name="Crous P.W."/>
            <person name="Fauchery L."/>
            <person name="Girlanda M."/>
            <person name="Hayes R.D."/>
            <person name="Keri Z."/>
            <person name="LaButti K."/>
            <person name="Lipzen A."/>
            <person name="Lombard V."/>
            <person name="Magnuson J."/>
            <person name="Maillard F."/>
            <person name="Murat C."/>
            <person name="Nolan M."/>
            <person name="Ohm R.A."/>
            <person name="Pangilinan J."/>
            <person name="Pereira M.F."/>
            <person name="Perotto S."/>
            <person name="Peter M."/>
            <person name="Pfister S."/>
            <person name="Riley R."/>
            <person name="Sitrit Y."/>
            <person name="Stielow J.B."/>
            <person name="Szollosi G."/>
            <person name="Zifcakova L."/>
            <person name="Stursova M."/>
            <person name="Spatafora J.W."/>
            <person name="Tedersoo L."/>
            <person name="Vaario L.M."/>
            <person name="Yamada A."/>
            <person name="Yan M."/>
            <person name="Wang P."/>
            <person name="Xu J."/>
            <person name="Bruns T."/>
            <person name="Baldrian P."/>
            <person name="Vilgalys R."/>
            <person name="Dunand C."/>
            <person name="Henrissat B."/>
            <person name="Grigoriev I.V."/>
            <person name="Hibbett D."/>
            <person name="Nagy L.G."/>
            <person name="Martin F.M."/>
        </authorList>
    </citation>
    <scope>NUCLEOTIDE SEQUENCE</scope>
    <source>
        <strain evidence="1">P2</strain>
    </source>
</reference>
<reference evidence="1" key="1">
    <citation type="submission" date="2019-10" db="EMBL/GenBank/DDBJ databases">
        <authorList>
            <consortium name="DOE Joint Genome Institute"/>
            <person name="Kuo A."/>
            <person name="Miyauchi S."/>
            <person name="Kiss E."/>
            <person name="Drula E."/>
            <person name="Kohler A."/>
            <person name="Sanchez-Garcia M."/>
            <person name="Andreopoulos B."/>
            <person name="Barry K.W."/>
            <person name="Bonito G."/>
            <person name="Buee M."/>
            <person name="Carver A."/>
            <person name="Chen C."/>
            <person name="Cichocki N."/>
            <person name="Clum A."/>
            <person name="Culley D."/>
            <person name="Crous P.W."/>
            <person name="Fauchery L."/>
            <person name="Girlanda M."/>
            <person name="Hayes R."/>
            <person name="Keri Z."/>
            <person name="Labutti K."/>
            <person name="Lipzen A."/>
            <person name="Lombard V."/>
            <person name="Magnuson J."/>
            <person name="Maillard F."/>
            <person name="Morin E."/>
            <person name="Murat C."/>
            <person name="Nolan M."/>
            <person name="Ohm R."/>
            <person name="Pangilinan J."/>
            <person name="Pereira M."/>
            <person name="Perotto S."/>
            <person name="Peter M."/>
            <person name="Riley R."/>
            <person name="Sitrit Y."/>
            <person name="Stielow B."/>
            <person name="Szollosi G."/>
            <person name="Zifcakova L."/>
            <person name="Stursova M."/>
            <person name="Spatafora J.W."/>
            <person name="Tedersoo L."/>
            <person name="Vaario L.-M."/>
            <person name="Yamada A."/>
            <person name="Yan M."/>
            <person name="Wang P."/>
            <person name="Xu J."/>
            <person name="Bruns T."/>
            <person name="Baldrian P."/>
            <person name="Vilgalys R."/>
            <person name="Henrissat B."/>
            <person name="Grigoriev I.V."/>
            <person name="Hibbett D."/>
            <person name="Nagy L.G."/>
            <person name="Martin F.M."/>
        </authorList>
    </citation>
    <scope>NUCLEOTIDE SEQUENCE</scope>
    <source>
        <strain evidence="1">P2</strain>
    </source>
</reference>
<dbReference type="EMBL" id="MU118048">
    <property type="protein sequence ID" value="KAF9646810.1"/>
    <property type="molecule type" value="Genomic_DNA"/>
</dbReference>
<accession>A0ACB6ZAV2</accession>
<protein>
    <submittedName>
        <fullName evidence="1">Uncharacterized protein</fullName>
    </submittedName>
</protein>
<name>A0ACB6ZAV2_THEGA</name>
<dbReference type="Proteomes" id="UP000886501">
    <property type="component" value="Unassembled WGS sequence"/>
</dbReference>
<sequence length="397" mass="45045">MVVCRLIKIGIRFTSEKQQALLRGDTSGAVIHPFFISAAQSLGMHFCEGMGNLPAMIRLQAKYLQTCLELLADIFKGHDWELRAQAVLWAVVGSVISWQSHLTTLYVKKSCEAVNTAKLQFVPTYGRPPAFSEDLHEKFCVLSQVIYFENFSFLACGGAEPSMTARIEKEFRHRLHEVYPILFRICPLAMRTQSILLVRDTVVVLSLRPTEEVQLEFWRRSCDHLVTDLDNYSQSLLFNLRRFQELGDKSGSGSIRRSCVGCLAHLAVLCETLCQMGPTKAELDNLCISALERLTELTEGMHTEEYTRLDLLLGLSWKKALGVFDARITNDTLERGTNFRHWRKTVAEVYSDFVAKLPGAESPILSSRARQLDGRTEGSRYPNMMLPWVRQRYGLGL</sequence>
<evidence type="ECO:0000313" key="2">
    <source>
        <dbReference type="Proteomes" id="UP000886501"/>
    </source>
</evidence>